<dbReference type="InterPro" id="IPR036188">
    <property type="entry name" value="FAD/NAD-bd_sf"/>
</dbReference>
<dbReference type="Pfam" id="PF00996">
    <property type="entry name" value="GDI"/>
    <property type="match status" value="1"/>
</dbReference>
<dbReference type="InterPro" id="IPR018203">
    <property type="entry name" value="GDP_dissociation_inhibitor"/>
</dbReference>
<comment type="subcellular location">
    <subcellularLocation>
        <location evidence="3">Cytoplasm</location>
    </subcellularLocation>
</comment>
<dbReference type="PRINTS" id="PR00891">
    <property type="entry name" value="RABGDIREP"/>
</dbReference>
<proteinExistence type="inferred from homology"/>
<organism evidence="4 5">
    <name type="scientific">Schistosoma mekongi</name>
    <name type="common">Parasitic worm</name>
    <dbReference type="NCBI Taxonomy" id="38744"/>
    <lineage>
        <taxon>Eukaryota</taxon>
        <taxon>Metazoa</taxon>
        <taxon>Spiralia</taxon>
        <taxon>Lophotrochozoa</taxon>
        <taxon>Platyhelminthes</taxon>
        <taxon>Trematoda</taxon>
        <taxon>Digenea</taxon>
        <taxon>Strigeidida</taxon>
        <taxon>Schistosomatoidea</taxon>
        <taxon>Schistosomatidae</taxon>
        <taxon>Schistosoma</taxon>
    </lineage>
</organism>
<keyword evidence="5" id="KW-1185">Reference proteome</keyword>
<dbReference type="PANTHER" id="PTHR11787:SF8">
    <property type="entry name" value="RAB GDP DISSOCIATION INHIBITOR"/>
    <property type="match status" value="1"/>
</dbReference>
<keyword evidence="2 3" id="KW-0343">GTPase activation</keyword>
<evidence type="ECO:0000256" key="3">
    <source>
        <dbReference type="RuleBase" id="RU363124"/>
    </source>
</evidence>
<gene>
    <name evidence="4" type="ORF">MN116_007062</name>
</gene>
<reference evidence="4" key="1">
    <citation type="submission" date="2022-04" db="EMBL/GenBank/DDBJ databases">
        <authorList>
            <person name="Xu L."/>
            <person name="Lv Z."/>
        </authorList>
    </citation>
    <scope>NUCLEOTIDE SEQUENCE</scope>
    <source>
        <strain evidence="4">LV_2022a</strain>
    </source>
</reference>
<protein>
    <recommendedName>
        <fullName evidence="3">Rab GDP dissociation inhibitor</fullName>
    </recommendedName>
</protein>
<dbReference type="GO" id="GO:0005737">
    <property type="term" value="C:cytoplasm"/>
    <property type="evidence" value="ECO:0007669"/>
    <property type="project" value="UniProtKB-SubCell"/>
</dbReference>
<dbReference type="SUPFAM" id="SSF51905">
    <property type="entry name" value="FAD/NAD(P)-binding domain"/>
    <property type="match status" value="2"/>
</dbReference>
<comment type="similarity">
    <text evidence="1 3">Belongs to the Rab GDI family.</text>
</comment>
<comment type="caution">
    <text evidence="4">The sequence shown here is derived from an EMBL/GenBank/DDBJ whole genome shotgun (WGS) entry which is preliminary data.</text>
</comment>
<dbReference type="GO" id="GO:0005093">
    <property type="term" value="F:Rab GDP-dissociation inhibitor activity"/>
    <property type="evidence" value="ECO:0007669"/>
    <property type="project" value="InterPro"/>
</dbReference>
<evidence type="ECO:0000256" key="2">
    <source>
        <dbReference type="ARBA" id="ARBA00022468"/>
    </source>
</evidence>
<evidence type="ECO:0000313" key="4">
    <source>
        <dbReference type="EMBL" id="KAK4469518.1"/>
    </source>
</evidence>
<dbReference type="GO" id="GO:0007264">
    <property type="term" value="P:small GTPase-mediated signal transduction"/>
    <property type="evidence" value="ECO:0007669"/>
    <property type="project" value="InterPro"/>
</dbReference>
<dbReference type="Gene3D" id="3.50.50.60">
    <property type="entry name" value="FAD/NAD(P)-binding domain"/>
    <property type="match status" value="1"/>
</dbReference>
<dbReference type="FunFam" id="3.50.50.60:FF:000158">
    <property type="entry name" value="Rab GDP dissociation inhibitor"/>
    <property type="match status" value="1"/>
</dbReference>
<dbReference type="PANTHER" id="PTHR11787">
    <property type="entry name" value="RAB GDP-DISSOCIATION INHIBITOR"/>
    <property type="match status" value="1"/>
</dbReference>
<dbReference type="Gene3D" id="1.10.405.10">
    <property type="entry name" value="Guanine Nucleotide Dissociation Inhibitor, domain 1"/>
    <property type="match status" value="1"/>
</dbReference>
<dbReference type="Gene3D" id="3.30.519.10">
    <property type="entry name" value="Guanine Nucleotide Dissociation Inhibitor, domain 2"/>
    <property type="match status" value="1"/>
</dbReference>
<sequence>MDEEYDIVVLGTGLKECILSGLMSVEGKKVLHMDRNDYYGAETTSITPLEALFQKFQVNADLKAFGRGRDWNVDLIPKFLMADGKLVKLLVHTGVTRYLEFKSIEGSYVYDNKAIHKVPSNASEALSTSSCHCYLIVSIGLVSLFEKKRLRDFLQWVVDVDPENPSTWTAVYPPPKSIMKDSIELAFTHFKVENTKNFVGHAICLYTDDSYRQKAPAIEVITKMQLYNRSVNRFGSSPYLYPLYGLGELSQSFARLSAVYGGTYMLNKPIDEIVMENGKVVGVMSEGKIARCGKVICDPSYAPDRVQKCGQVVRAICILNHAIPNVKNSHSLQIIIPHNQVNRRNDIYVSCVSHLHHVCPEKFFVVLVATTVETSNPHQELQPGLQLLGRIEHIFYSTADLFEPVDDGKSTNIFISKSYDASTHFESTCADVLNIYERITGHPFDFSKVTRNLENE</sequence>
<dbReference type="GO" id="GO:0015031">
    <property type="term" value="P:protein transport"/>
    <property type="evidence" value="ECO:0007669"/>
    <property type="project" value="InterPro"/>
</dbReference>
<name>A0AAE1Z8U3_SCHME</name>
<dbReference type="GO" id="GO:0016192">
    <property type="term" value="P:vesicle-mediated transport"/>
    <property type="evidence" value="ECO:0007669"/>
    <property type="project" value="TreeGrafter"/>
</dbReference>
<reference evidence="4" key="2">
    <citation type="journal article" date="2023" name="Infect Dis Poverty">
        <title>Chromosome-scale genome of the human blood fluke Schistosoma mekongi and its implications for public health.</title>
        <authorList>
            <person name="Zhou M."/>
            <person name="Xu L."/>
            <person name="Xu D."/>
            <person name="Chen W."/>
            <person name="Khan J."/>
            <person name="Hu Y."/>
            <person name="Huang H."/>
            <person name="Wei H."/>
            <person name="Zhang Y."/>
            <person name="Chusongsang P."/>
            <person name="Tanasarnprasert K."/>
            <person name="Hu X."/>
            <person name="Limpanont Y."/>
            <person name="Lv Z."/>
        </authorList>
    </citation>
    <scope>NUCLEOTIDE SEQUENCE</scope>
    <source>
        <strain evidence="4">LV_2022a</strain>
    </source>
</reference>
<dbReference type="Proteomes" id="UP001292079">
    <property type="component" value="Unassembled WGS sequence"/>
</dbReference>
<accession>A0AAE1Z8U3</accession>
<evidence type="ECO:0000313" key="5">
    <source>
        <dbReference type="Proteomes" id="UP001292079"/>
    </source>
</evidence>
<keyword evidence="3" id="KW-0963">Cytoplasm</keyword>
<dbReference type="AlphaFoldDB" id="A0AAE1Z8U3"/>
<dbReference type="PRINTS" id="PR00892">
    <property type="entry name" value="RABGDI"/>
</dbReference>
<dbReference type="EMBL" id="JALJAT010000005">
    <property type="protein sequence ID" value="KAK4469518.1"/>
    <property type="molecule type" value="Genomic_DNA"/>
</dbReference>
<comment type="function">
    <text evidence="3">Regulates the GDP/GTP exchange reaction of most RAB proteins by inhibiting the dissociation of GDP from them, and the subsequent binding of GTP.</text>
</comment>
<dbReference type="InterPro" id="IPR000806">
    <property type="entry name" value="RabGDI"/>
</dbReference>
<evidence type="ECO:0000256" key="1">
    <source>
        <dbReference type="ARBA" id="ARBA00005593"/>
    </source>
</evidence>
<dbReference type="GO" id="GO:0005096">
    <property type="term" value="F:GTPase activator activity"/>
    <property type="evidence" value="ECO:0007669"/>
    <property type="project" value="UniProtKB-KW"/>
</dbReference>
<dbReference type="FunFam" id="3.50.50.60:FF:000232">
    <property type="entry name" value="Rab GDP dissociation inhibitor"/>
    <property type="match status" value="1"/>
</dbReference>